<reference evidence="1 2" key="1">
    <citation type="submission" date="2018-06" db="EMBL/GenBank/DDBJ databases">
        <title>Comparative genomics reveals the genomic features of Rhizophagus irregularis, R. cerebriforme, R. diaphanum and Gigaspora rosea, and their symbiotic lifestyle signature.</title>
        <authorList>
            <person name="Morin E."/>
            <person name="San Clemente H."/>
            <person name="Chen E.C.H."/>
            <person name="De La Providencia I."/>
            <person name="Hainaut M."/>
            <person name="Kuo A."/>
            <person name="Kohler A."/>
            <person name="Murat C."/>
            <person name="Tang N."/>
            <person name="Roy S."/>
            <person name="Loubradou J."/>
            <person name="Henrissat B."/>
            <person name="Grigoriev I.V."/>
            <person name="Corradi N."/>
            <person name="Roux C."/>
            <person name="Martin F.M."/>
        </authorList>
    </citation>
    <scope>NUCLEOTIDE SEQUENCE [LARGE SCALE GENOMIC DNA]</scope>
    <source>
        <strain evidence="1 2">DAOM 227022</strain>
    </source>
</reference>
<name>A0A397SED3_9GLOM</name>
<dbReference type="Proteomes" id="UP000265703">
    <property type="component" value="Unassembled WGS sequence"/>
</dbReference>
<accession>A0A397SED3</accession>
<evidence type="ECO:0008006" key="3">
    <source>
        <dbReference type="Google" id="ProtNLM"/>
    </source>
</evidence>
<protein>
    <recommendedName>
        <fullName evidence="3">F-box domain-containing protein</fullName>
    </recommendedName>
</protein>
<evidence type="ECO:0000313" key="2">
    <source>
        <dbReference type="Proteomes" id="UP000265703"/>
    </source>
</evidence>
<proteinExistence type="predicted"/>
<dbReference type="AlphaFoldDB" id="A0A397SED3"/>
<evidence type="ECO:0000313" key="1">
    <source>
        <dbReference type="EMBL" id="RIA82595.1"/>
    </source>
</evidence>
<dbReference type="EMBL" id="QKYT01000650">
    <property type="protein sequence ID" value="RIA82595.1"/>
    <property type="molecule type" value="Genomic_DNA"/>
</dbReference>
<keyword evidence="2" id="KW-1185">Reference proteome</keyword>
<sequence>MSQLNKDILFLLFEELQDDSKSLFSCLLVNKLWCETVIPILWRNPWCYNINYKNKSYLFGIIAYYLPVSNKEFLIRQGINFPPILYQYPLFNYLSFCRSININIIDSIIPIGSSLDYSQFLLQQEFYNILITTCPELKYLDMRSINHQIFYFPEAKARLETIYELNCNTSVGPTYFYGLARICQNIQKLIIINNTTKANHGIAKLIEVQENLKNFEWKDDFEDEYYNFIKDPYKKALLALEKKTDNLNHLKIFFQYVEKFEHTLYTLLQEILPKFYKLKTLIINDIIFSIENQLNMNYMMVYHDIEILYIDNITINVASSIIENSRGHLKELLLFKYEDYYDCYYDGFENNFDKDSLNFIHKICEHCPSIECLSLLFSPSKEHFTEFEKLLKVCQRLKSLLLIMVDNGKRRTFEKILEDGEELLKTLIRSAPTNLREIRFFNDFKFSLQALEEFFKKWKGRPAISILTTDHIYRGEDYMKLINEYKNDGLNVLRTL</sequence>
<dbReference type="SUPFAM" id="SSF52047">
    <property type="entry name" value="RNI-like"/>
    <property type="match status" value="1"/>
</dbReference>
<dbReference type="OrthoDB" id="2310233at2759"/>
<dbReference type="InterPro" id="IPR032675">
    <property type="entry name" value="LRR_dom_sf"/>
</dbReference>
<gene>
    <name evidence="1" type="ORF">C1645_880975</name>
</gene>
<comment type="caution">
    <text evidence="1">The sequence shown here is derived from an EMBL/GenBank/DDBJ whole genome shotgun (WGS) entry which is preliminary data.</text>
</comment>
<organism evidence="1 2">
    <name type="scientific">Glomus cerebriforme</name>
    <dbReference type="NCBI Taxonomy" id="658196"/>
    <lineage>
        <taxon>Eukaryota</taxon>
        <taxon>Fungi</taxon>
        <taxon>Fungi incertae sedis</taxon>
        <taxon>Mucoromycota</taxon>
        <taxon>Glomeromycotina</taxon>
        <taxon>Glomeromycetes</taxon>
        <taxon>Glomerales</taxon>
        <taxon>Glomeraceae</taxon>
        <taxon>Glomus</taxon>
    </lineage>
</organism>
<dbReference type="Gene3D" id="3.80.10.10">
    <property type="entry name" value="Ribonuclease Inhibitor"/>
    <property type="match status" value="1"/>
</dbReference>